<dbReference type="PANTHER" id="PTHR10962">
    <property type="entry name" value="INTEGRAL TRANSMEMBRANE PROTEIN 2"/>
    <property type="match status" value="1"/>
</dbReference>
<name>A0A913ZM75_PATMI</name>
<dbReference type="PROSITE" id="PS50869">
    <property type="entry name" value="BRICHOS"/>
    <property type="match status" value="1"/>
</dbReference>
<evidence type="ECO:0000256" key="3">
    <source>
        <dbReference type="ARBA" id="ARBA00022692"/>
    </source>
</evidence>
<keyword evidence="7" id="KW-1015">Disulfide bond</keyword>
<dbReference type="OMA" id="PEQDYCE"/>
<evidence type="ECO:0000259" key="11">
    <source>
        <dbReference type="PROSITE" id="PS50869"/>
    </source>
</evidence>
<proteinExistence type="inferred from homology"/>
<accession>A0A913ZM75</accession>
<evidence type="ECO:0000256" key="1">
    <source>
        <dbReference type="ARBA" id="ARBA00004606"/>
    </source>
</evidence>
<dbReference type="EnsemblMetazoa" id="XM_038196975.1">
    <property type="protein sequence ID" value="XP_038052903.1"/>
    <property type="gene ID" value="LOC119725543"/>
</dbReference>
<keyword evidence="8" id="KW-0325">Glycoprotein</keyword>
<comment type="similarity">
    <text evidence="2 9">Belongs to the ITM2 family.</text>
</comment>
<sequence>MVKPSILPEGGKKEASKEAKGTEASLPAFAVIPLGTDLPPKYDDCTVEAAPIPVVNRPRKLGVCLCVSMLLTLLLIIGLAVVMFLGHASGKYQFRCGVGYGDYKDYPSSHEDRGTLEEEVEVDPFEGYEQIEIPEQDYCERLTILHDFTVNMTAYRLRRSQVCYVTFLDKEIVMGPDEFIERAEENPQFLTDHYETVHETYRVVLPELTPTSLNSGRFGFYIPMLCDGVESYWIEKIPEDELEAWEAYWASQDQEDSESREDGHDQDDDDDFELPNPEHRRRRAVGGASDVKEFLAFEGHKLSKFKIYTKEAVEAFKKASNKN</sequence>
<feature type="compositionally biased region" description="Basic and acidic residues" evidence="10">
    <location>
        <begin position="10"/>
        <end position="20"/>
    </location>
</feature>
<dbReference type="Pfam" id="PF04089">
    <property type="entry name" value="BRICHOS"/>
    <property type="match status" value="1"/>
</dbReference>
<keyword evidence="13" id="KW-1185">Reference proteome</keyword>
<dbReference type="Proteomes" id="UP000887568">
    <property type="component" value="Unplaced"/>
</dbReference>
<keyword evidence="5 9" id="KW-1133">Transmembrane helix</keyword>
<organism evidence="12 13">
    <name type="scientific">Patiria miniata</name>
    <name type="common">Bat star</name>
    <name type="synonym">Asterina miniata</name>
    <dbReference type="NCBI Taxonomy" id="46514"/>
    <lineage>
        <taxon>Eukaryota</taxon>
        <taxon>Metazoa</taxon>
        <taxon>Echinodermata</taxon>
        <taxon>Eleutherozoa</taxon>
        <taxon>Asterozoa</taxon>
        <taxon>Asteroidea</taxon>
        <taxon>Valvatacea</taxon>
        <taxon>Valvatida</taxon>
        <taxon>Asterinidae</taxon>
        <taxon>Patiria</taxon>
    </lineage>
</organism>
<reference evidence="12" key="1">
    <citation type="submission" date="2022-11" db="UniProtKB">
        <authorList>
            <consortium name="EnsemblMetazoa"/>
        </authorList>
    </citation>
    <scope>IDENTIFICATION</scope>
</reference>
<dbReference type="InterPro" id="IPR040145">
    <property type="entry name" value="ITM2"/>
</dbReference>
<evidence type="ECO:0000313" key="13">
    <source>
        <dbReference type="Proteomes" id="UP000887568"/>
    </source>
</evidence>
<dbReference type="GO" id="GO:0005794">
    <property type="term" value="C:Golgi apparatus"/>
    <property type="evidence" value="ECO:0007669"/>
    <property type="project" value="TreeGrafter"/>
</dbReference>
<dbReference type="GeneID" id="119725543"/>
<feature type="region of interest" description="Disordered" evidence="10">
    <location>
        <begin position="1"/>
        <end position="20"/>
    </location>
</feature>
<feature type="domain" description="BRICHOS" evidence="11">
    <location>
        <begin position="136"/>
        <end position="234"/>
    </location>
</feature>
<dbReference type="GO" id="GO:0042985">
    <property type="term" value="P:negative regulation of amyloid precursor protein biosynthetic process"/>
    <property type="evidence" value="ECO:0007669"/>
    <property type="project" value="TreeGrafter"/>
</dbReference>
<keyword evidence="3 9" id="KW-0812">Transmembrane</keyword>
<dbReference type="GO" id="GO:0070062">
    <property type="term" value="C:extracellular exosome"/>
    <property type="evidence" value="ECO:0007669"/>
    <property type="project" value="TreeGrafter"/>
</dbReference>
<dbReference type="SMART" id="SM01039">
    <property type="entry name" value="BRICHOS"/>
    <property type="match status" value="1"/>
</dbReference>
<keyword evidence="4 9" id="KW-0735">Signal-anchor</keyword>
<dbReference type="AlphaFoldDB" id="A0A913ZM75"/>
<evidence type="ECO:0000256" key="2">
    <source>
        <dbReference type="ARBA" id="ARBA00006794"/>
    </source>
</evidence>
<evidence type="ECO:0000256" key="5">
    <source>
        <dbReference type="ARBA" id="ARBA00022989"/>
    </source>
</evidence>
<dbReference type="Gene3D" id="3.30.390.150">
    <property type="match status" value="1"/>
</dbReference>
<evidence type="ECO:0000256" key="7">
    <source>
        <dbReference type="ARBA" id="ARBA00023157"/>
    </source>
</evidence>
<dbReference type="OrthoDB" id="10069478at2759"/>
<dbReference type="PANTHER" id="PTHR10962:SF1">
    <property type="entry name" value="INTEGRAL MEMBRANE PROTEIN 2"/>
    <property type="match status" value="1"/>
</dbReference>
<evidence type="ECO:0000256" key="8">
    <source>
        <dbReference type="ARBA" id="ARBA00023180"/>
    </source>
</evidence>
<keyword evidence="6 9" id="KW-0472">Membrane</keyword>
<comment type="subcellular location">
    <subcellularLocation>
        <location evidence="1 9">Membrane</location>
        <topology evidence="1 9">Single-pass type II membrane protein</topology>
    </subcellularLocation>
</comment>
<evidence type="ECO:0000313" key="12">
    <source>
        <dbReference type="EnsemblMetazoa" id="XP_038052903.1"/>
    </source>
</evidence>
<feature type="transmembrane region" description="Helical" evidence="9">
    <location>
        <begin position="61"/>
        <end position="86"/>
    </location>
</feature>
<evidence type="ECO:0000256" key="4">
    <source>
        <dbReference type="ARBA" id="ARBA00022968"/>
    </source>
</evidence>
<dbReference type="GO" id="GO:0005886">
    <property type="term" value="C:plasma membrane"/>
    <property type="evidence" value="ECO:0007669"/>
    <property type="project" value="UniProtKB-UniRule"/>
</dbReference>
<evidence type="ECO:0000256" key="6">
    <source>
        <dbReference type="ARBA" id="ARBA00023136"/>
    </source>
</evidence>
<evidence type="ECO:0000256" key="9">
    <source>
        <dbReference type="RuleBase" id="RU367061"/>
    </source>
</evidence>
<dbReference type="InterPro" id="IPR007084">
    <property type="entry name" value="BRICHOS_dom"/>
</dbReference>
<protein>
    <recommendedName>
        <fullName evidence="9">Integral membrane protein 2</fullName>
    </recommendedName>
</protein>
<keyword evidence="9" id="KW-1003">Cell membrane</keyword>
<dbReference type="GO" id="GO:0001540">
    <property type="term" value="F:amyloid-beta binding"/>
    <property type="evidence" value="ECO:0007669"/>
    <property type="project" value="TreeGrafter"/>
</dbReference>
<feature type="region of interest" description="Disordered" evidence="10">
    <location>
        <begin position="251"/>
        <end position="287"/>
    </location>
</feature>
<dbReference type="RefSeq" id="XP_038052903.1">
    <property type="nucleotide sequence ID" value="XM_038196975.1"/>
</dbReference>
<evidence type="ECO:0000256" key="10">
    <source>
        <dbReference type="SAM" id="MobiDB-lite"/>
    </source>
</evidence>
<feature type="compositionally biased region" description="Acidic residues" evidence="10">
    <location>
        <begin position="253"/>
        <end position="273"/>
    </location>
</feature>